<evidence type="ECO:0000256" key="9">
    <source>
        <dbReference type="PIRNR" id="PIRNR006171"/>
    </source>
</evidence>
<dbReference type="SMART" id="SM00448">
    <property type="entry name" value="REC"/>
    <property type="match status" value="1"/>
</dbReference>
<dbReference type="Pfam" id="PF00072">
    <property type="entry name" value="Response_reg"/>
    <property type="match status" value="1"/>
</dbReference>
<keyword evidence="3 10" id="KW-0597">Phosphoprotein</keyword>
<dbReference type="PANTHER" id="PTHR45526:SF1">
    <property type="entry name" value="TRANSCRIPTIONAL REGULATORY PROTEIN DCUR-RELATED"/>
    <property type="match status" value="1"/>
</dbReference>
<evidence type="ECO:0000313" key="13">
    <source>
        <dbReference type="Proteomes" id="UP000540423"/>
    </source>
</evidence>
<comment type="caution">
    <text evidence="12">The sequence shown here is derived from an EMBL/GenBank/DDBJ whole genome shotgun (WGS) entry which is preliminary data.</text>
</comment>
<evidence type="ECO:0000259" key="11">
    <source>
        <dbReference type="PROSITE" id="PS50110"/>
    </source>
</evidence>
<dbReference type="PANTHER" id="PTHR45526">
    <property type="entry name" value="TRANSCRIPTIONAL REGULATORY PROTEIN DPIA"/>
    <property type="match status" value="1"/>
</dbReference>
<dbReference type="SUPFAM" id="SSF52172">
    <property type="entry name" value="CheY-like"/>
    <property type="match status" value="1"/>
</dbReference>
<protein>
    <recommendedName>
        <fullName evidence="9">Transcriptional regulatory protein</fullName>
    </recommendedName>
</protein>
<dbReference type="InterPro" id="IPR051271">
    <property type="entry name" value="2C-system_Tx_regulators"/>
</dbReference>
<reference evidence="12 13" key="1">
    <citation type="submission" date="2020-08" db="EMBL/GenBank/DDBJ databases">
        <title>Genomic Encyclopedia of Type Strains, Phase IV (KMG-IV): sequencing the most valuable type-strain genomes for metagenomic binning, comparative biology and taxonomic classification.</title>
        <authorList>
            <person name="Goeker M."/>
        </authorList>
    </citation>
    <scope>NUCLEOTIDE SEQUENCE [LARGE SCALE GENOMIC DNA]</scope>
    <source>
        <strain evidence="12 13">DSM 40141</strain>
    </source>
</reference>
<keyword evidence="2 9" id="KW-0963">Cytoplasm</keyword>
<keyword evidence="8 9" id="KW-0804">Transcription</keyword>
<evidence type="ECO:0000256" key="6">
    <source>
        <dbReference type="ARBA" id="ARBA00023125"/>
    </source>
</evidence>
<keyword evidence="7 9" id="KW-0010">Activator</keyword>
<evidence type="ECO:0000256" key="2">
    <source>
        <dbReference type="ARBA" id="ARBA00022490"/>
    </source>
</evidence>
<dbReference type="GO" id="GO:0003700">
    <property type="term" value="F:DNA-binding transcription factor activity"/>
    <property type="evidence" value="ECO:0007669"/>
    <property type="project" value="InterPro"/>
</dbReference>
<evidence type="ECO:0000256" key="1">
    <source>
        <dbReference type="ARBA" id="ARBA00004496"/>
    </source>
</evidence>
<dbReference type="PROSITE" id="PS50110">
    <property type="entry name" value="RESPONSE_REGULATORY"/>
    <property type="match status" value="1"/>
</dbReference>
<dbReference type="Gene3D" id="3.40.50.2300">
    <property type="match status" value="1"/>
</dbReference>
<evidence type="ECO:0000256" key="10">
    <source>
        <dbReference type="PROSITE-ProRule" id="PRU00169"/>
    </source>
</evidence>
<evidence type="ECO:0000256" key="7">
    <source>
        <dbReference type="ARBA" id="ARBA00023159"/>
    </source>
</evidence>
<keyword evidence="4 9" id="KW-0902">Two-component regulatory system</keyword>
<sequence>MTNVLVVDDDFMVAKVHSRCVSAMDGFAVVGVAHSGADALRAAERLRPDLLLLDVYLPDMDGLDVLRGLRAAEARDEGRPTADVLFITAARDAGTVRAALRAGALHYLIKPFHQAALREQLRHVASLRTRFDSIAVHGQARQEDVDQLFGTRPPGSRELPKGLAAHTAELVERTLRAHPEGLSATECAEGGALSRVSARRYLEYFTATGRAEVTLRYGGTGRPERRYRWVG</sequence>
<proteinExistence type="predicted"/>
<comment type="subcellular location">
    <subcellularLocation>
        <location evidence="1 9">Cytoplasm</location>
    </subcellularLocation>
</comment>
<keyword evidence="13" id="KW-1185">Reference proteome</keyword>
<keyword evidence="6 9" id="KW-0238">DNA-binding</keyword>
<dbReference type="GO" id="GO:0005737">
    <property type="term" value="C:cytoplasm"/>
    <property type="evidence" value="ECO:0007669"/>
    <property type="project" value="UniProtKB-SubCell"/>
</dbReference>
<dbReference type="AlphaFoldDB" id="A0A7X0HF61"/>
<dbReference type="EMBL" id="JACHEM010000006">
    <property type="protein sequence ID" value="MBB6436525.1"/>
    <property type="molecule type" value="Genomic_DNA"/>
</dbReference>
<dbReference type="GO" id="GO:0003677">
    <property type="term" value="F:DNA binding"/>
    <property type="evidence" value="ECO:0007669"/>
    <property type="project" value="UniProtKB-KW"/>
</dbReference>
<evidence type="ECO:0000313" key="12">
    <source>
        <dbReference type="EMBL" id="MBB6436525.1"/>
    </source>
</evidence>
<evidence type="ECO:0000256" key="5">
    <source>
        <dbReference type="ARBA" id="ARBA00023015"/>
    </source>
</evidence>
<keyword evidence="5 9" id="KW-0805">Transcription regulation</keyword>
<organism evidence="12 13">
    <name type="scientific">Streptomyces candidus</name>
    <dbReference type="NCBI Taxonomy" id="67283"/>
    <lineage>
        <taxon>Bacteria</taxon>
        <taxon>Bacillati</taxon>
        <taxon>Actinomycetota</taxon>
        <taxon>Actinomycetes</taxon>
        <taxon>Kitasatosporales</taxon>
        <taxon>Streptomycetaceae</taxon>
        <taxon>Streptomyces</taxon>
    </lineage>
</organism>
<dbReference type="InterPro" id="IPR011006">
    <property type="entry name" value="CheY-like_superfamily"/>
</dbReference>
<evidence type="ECO:0000256" key="4">
    <source>
        <dbReference type="ARBA" id="ARBA00023012"/>
    </source>
</evidence>
<evidence type="ECO:0000256" key="3">
    <source>
        <dbReference type="ARBA" id="ARBA00022553"/>
    </source>
</evidence>
<dbReference type="Proteomes" id="UP000540423">
    <property type="component" value="Unassembled WGS sequence"/>
</dbReference>
<evidence type="ECO:0000256" key="8">
    <source>
        <dbReference type="ARBA" id="ARBA00023163"/>
    </source>
</evidence>
<dbReference type="InterPro" id="IPR024187">
    <property type="entry name" value="Sig_transdc_resp-reg_cit/mal"/>
</dbReference>
<accession>A0A7X0HF61</accession>
<dbReference type="PIRSF" id="PIRSF006171">
    <property type="entry name" value="RR_citrat_malat"/>
    <property type="match status" value="1"/>
</dbReference>
<dbReference type="GO" id="GO:0000156">
    <property type="term" value="F:phosphorelay response regulator activity"/>
    <property type="evidence" value="ECO:0007669"/>
    <property type="project" value="TreeGrafter"/>
</dbReference>
<feature type="modified residue" description="4-aspartylphosphate" evidence="10">
    <location>
        <position position="54"/>
    </location>
</feature>
<dbReference type="RefSeq" id="WP_268253571.1">
    <property type="nucleotide sequence ID" value="NZ_BNBN01000008.1"/>
</dbReference>
<gene>
    <name evidence="12" type="ORF">HNQ79_002989</name>
</gene>
<feature type="domain" description="Response regulatory" evidence="11">
    <location>
        <begin position="3"/>
        <end position="125"/>
    </location>
</feature>
<dbReference type="InterPro" id="IPR001789">
    <property type="entry name" value="Sig_transdc_resp-reg_receiver"/>
</dbReference>
<name>A0A7X0HF61_9ACTN</name>